<dbReference type="Proteomes" id="UP000291562">
    <property type="component" value="Chromosome"/>
</dbReference>
<evidence type="ECO:0000313" key="1">
    <source>
        <dbReference type="EMBL" id="QBB71620.1"/>
    </source>
</evidence>
<protein>
    <submittedName>
        <fullName evidence="1">Uncharacterized protein</fullName>
    </submittedName>
</protein>
<name>A0A411HMG2_9GAMM</name>
<dbReference type="AlphaFoldDB" id="A0A411HMG2"/>
<sequence length="143" mass="15721">MSYFITISGKNAESVEVPSGRLIPIREAQSYLAKLAALIEAADGSPSLWWDDGETETSTELVCAAEEDIFEDRLIEESALGKVIERCESLHTVIRIWWASDDADPFKLPTVKNAAEAYALIQSDGSKGFRLAFVLQPTAERAV</sequence>
<dbReference type="RefSeq" id="WP_129834801.1">
    <property type="nucleotide sequence ID" value="NZ_CP035704.1"/>
</dbReference>
<dbReference type="OrthoDB" id="9865749at2"/>
<proteinExistence type="predicted"/>
<accession>A0A411HMG2</accession>
<keyword evidence="2" id="KW-1185">Reference proteome</keyword>
<gene>
    <name evidence="1" type="ORF">ELE36_15340</name>
</gene>
<organism evidence="1 2">
    <name type="scientific">Pseudolysobacter antarcticus</name>
    <dbReference type="NCBI Taxonomy" id="2511995"/>
    <lineage>
        <taxon>Bacteria</taxon>
        <taxon>Pseudomonadati</taxon>
        <taxon>Pseudomonadota</taxon>
        <taxon>Gammaproteobacteria</taxon>
        <taxon>Lysobacterales</taxon>
        <taxon>Rhodanobacteraceae</taxon>
        <taxon>Pseudolysobacter</taxon>
    </lineage>
</organism>
<evidence type="ECO:0000313" key="2">
    <source>
        <dbReference type="Proteomes" id="UP000291562"/>
    </source>
</evidence>
<dbReference type="EMBL" id="CP035704">
    <property type="protein sequence ID" value="QBB71620.1"/>
    <property type="molecule type" value="Genomic_DNA"/>
</dbReference>
<reference evidence="1 2" key="1">
    <citation type="submission" date="2019-01" db="EMBL/GenBank/DDBJ databases">
        <title>Pseudolysobacter antarctica gen. nov., sp. nov., isolated from Fildes Peninsula, Antarctica.</title>
        <authorList>
            <person name="Wei Z."/>
            <person name="Peng F."/>
        </authorList>
    </citation>
    <scope>NUCLEOTIDE SEQUENCE [LARGE SCALE GENOMIC DNA]</scope>
    <source>
        <strain evidence="1 2">AQ6-296</strain>
    </source>
</reference>
<dbReference type="KEGG" id="xbc:ELE36_15340"/>